<dbReference type="PANTHER" id="PTHR46743">
    <property type="entry name" value="TEICHOIC ACIDS EXPORT ATP-BINDING PROTEIN TAGH"/>
    <property type="match status" value="1"/>
</dbReference>
<dbReference type="SUPFAM" id="SSF52540">
    <property type="entry name" value="P-loop containing nucleoside triphosphate hydrolases"/>
    <property type="match status" value="1"/>
</dbReference>
<accession>A0A549SV18</accession>
<dbReference type="GO" id="GO:0016887">
    <property type="term" value="F:ATP hydrolysis activity"/>
    <property type="evidence" value="ECO:0007669"/>
    <property type="project" value="InterPro"/>
</dbReference>
<dbReference type="Proteomes" id="UP000316801">
    <property type="component" value="Unassembled WGS sequence"/>
</dbReference>
<dbReference type="InterPro" id="IPR003593">
    <property type="entry name" value="AAA+_ATPase"/>
</dbReference>
<protein>
    <submittedName>
        <fullName evidence="6">ABC transporter ATP-binding protein</fullName>
    </submittedName>
</protein>
<dbReference type="EMBL" id="VJMG01000078">
    <property type="protein sequence ID" value="TRL33480.1"/>
    <property type="molecule type" value="Genomic_DNA"/>
</dbReference>
<dbReference type="PROSITE" id="PS50893">
    <property type="entry name" value="ABC_TRANSPORTER_2"/>
    <property type="match status" value="1"/>
</dbReference>
<dbReference type="PROSITE" id="PS00211">
    <property type="entry name" value="ABC_TRANSPORTER_1"/>
    <property type="match status" value="1"/>
</dbReference>
<comment type="similarity">
    <text evidence="1">Belongs to the ABC transporter superfamily.</text>
</comment>
<reference evidence="6 7" key="1">
    <citation type="submission" date="2019-07" db="EMBL/GenBank/DDBJ databases">
        <title>Ln-dependent methylotrophs.</title>
        <authorList>
            <person name="Tani A."/>
        </authorList>
    </citation>
    <scope>NUCLEOTIDE SEQUENCE [LARGE SCALE GENOMIC DNA]</scope>
    <source>
        <strain evidence="6 7">SM12</strain>
    </source>
</reference>
<dbReference type="InterPro" id="IPR050683">
    <property type="entry name" value="Bact_Polysacc_Export_ATP-bd"/>
</dbReference>
<dbReference type="InterPro" id="IPR027417">
    <property type="entry name" value="P-loop_NTPase"/>
</dbReference>
<dbReference type="Gene3D" id="3.40.50.300">
    <property type="entry name" value="P-loop containing nucleotide triphosphate hydrolases"/>
    <property type="match status" value="1"/>
</dbReference>
<evidence type="ECO:0000256" key="3">
    <source>
        <dbReference type="ARBA" id="ARBA00022741"/>
    </source>
</evidence>
<keyword evidence="7" id="KW-1185">Reference proteome</keyword>
<dbReference type="GO" id="GO:0140359">
    <property type="term" value="F:ABC-type transporter activity"/>
    <property type="evidence" value="ECO:0007669"/>
    <property type="project" value="InterPro"/>
</dbReference>
<dbReference type="GO" id="GO:0016020">
    <property type="term" value="C:membrane"/>
    <property type="evidence" value="ECO:0007669"/>
    <property type="project" value="InterPro"/>
</dbReference>
<evidence type="ECO:0000256" key="4">
    <source>
        <dbReference type="ARBA" id="ARBA00022840"/>
    </source>
</evidence>
<evidence type="ECO:0000256" key="1">
    <source>
        <dbReference type="ARBA" id="ARBA00005417"/>
    </source>
</evidence>
<dbReference type="CDD" id="cd03220">
    <property type="entry name" value="ABC_KpsT_Wzt"/>
    <property type="match status" value="1"/>
</dbReference>
<evidence type="ECO:0000259" key="5">
    <source>
        <dbReference type="PROSITE" id="PS50893"/>
    </source>
</evidence>
<gene>
    <name evidence="6" type="ORF">FNA46_22870</name>
</gene>
<keyword evidence="3" id="KW-0547">Nucleotide-binding</keyword>
<proteinExistence type="inferred from homology"/>
<keyword evidence="4 6" id="KW-0067">ATP-binding</keyword>
<dbReference type="PANTHER" id="PTHR46743:SF2">
    <property type="entry name" value="TEICHOIC ACIDS EXPORT ATP-BINDING PROTEIN TAGH"/>
    <property type="match status" value="1"/>
</dbReference>
<dbReference type="RefSeq" id="WP_143127529.1">
    <property type="nucleotide sequence ID" value="NZ_VJMG01000078.1"/>
</dbReference>
<evidence type="ECO:0000313" key="6">
    <source>
        <dbReference type="EMBL" id="TRL33480.1"/>
    </source>
</evidence>
<dbReference type="InterPro" id="IPR015860">
    <property type="entry name" value="ABC_transpr_TagH-like"/>
</dbReference>
<name>A0A549SV18_9HYPH</name>
<organism evidence="6 7">
    <name type="scientific">Rhizobium straminoryzae</name>
    <dbReference type="NCBI Taxonomy" id="1387186"/>
    <lineage>
        <taxon>Bacteria</taxon>
        <taxon>Pseudomonadati</taxon>
        <taxon>Pseudomonadota</taxon>
        <taxon>Alphaproteobacteria</taxon>
        <taxon>Hyphomicrobiales</taxon>
        <taxon>Rhizobiaceae</taxon>
        <taxon>Rhizobium/Agrobacterium group</taxon>
        <taxon>Rhizobium</taxon>
    </lineage>
</organism>
<dbReference type="Pfam" id="PF00005">
    <property type="entry name" value="ABC_tran"/>
    <property type="match status" value="1"/>
</dbReference>
<dbReference type="InterPro" id="IPR003439">
    <property type="entry name" value="ABC_transporter-like_ATP-bd"/>
</dbReference>
<dbReference type="AlphaFoldDB" id="A0A549SV18"/>
<dbReference type="SMART" id="SM00382">
    <property type="entry name" value="AAA"/>
    <property type="match status" value="1"/>
</dbReference>
<comment type="caution">
    <text evidence="6">The sequence shown here is derived from an EMBL/GenBank/DDBJ whole genome shotgun (WGS) entry which is preliminary data.</text>
</comment>
<sequence>MASITLSGVVVDIPIYDNGSRSIKNSVLSVATGGQIRPRDGTNRIVVRALDALDLHVAHGDRVGLIGHNGAGKSTILRVMSGIYEPTAGSVSIDGEVASMFNIGFGMDPDATGWDNIILRGMYLGFSRREIEARSQEIGELTGLGEFLDMPLRTYSAGMSTRLAFAISTAISPEILLIDEGIGAGDAAFLSQAQERMRKFIGKAGILVMASHSNDLLLSWCTKGIWMEHGRIRMQGRIDEVIKAYKESLAG</sequence>
<dbReference type="GO" id="GO:0005524">
    <property type="term" value="F:ATP binding"/>
    <property type="evidence" value="ECO:0007669"/>
    <property type="project" value="UniProtKB-KW"/>
</dbReference>
<evidence type="ECO:0000256" key="2">
    <source>
        <dbReference type="ARBA" id="ARBA00022448"/>
    </source>
</evidence>
<feature type="domain" description="ABC transporter" evidence="5">
    <location>
        <begin position="23"/>
        <end position="250"/>
    </location>
</feature>
<keyword evidence="2" id="KW-0813">Transport</keyword>
<evidence type="ECO:0000313" key="7">
    <source>
        <dbReference type="Proteomes" id="UP000316801"/>
    </source>
</evidence>
<dbReference type="InterPro" id="IPR017871">
    <property type="entry name" value="ABC_transporter-like_CS"/>
</dbReference>